<gene>
    <name evidence="1" type="ORF">An12g00990</name>
</gene>
<accession>A0AAJ8DZT7</accession>
<organism evidence="1">
    <name type="scientific">Aspergillus niger</name>
    <dbReference type="NCBI Taxonomy" id="5061"/>
    <lineage>
        <taxon>Eukaryota</taxon>
        <taxon>Fungi</taxon>
        <taxon>Dikarya</taxon>
        <taxon>Ascomycota</taxon>
        <taxon>Pezizomycotina</taxon>
        <taxon>Eurotiomycetes</taxon>
        <taxon>Eurotiomycetidae</taxon>
        <taxon>Eurotiales</taxon>
        <taxon>Aspergillaceae</taxon>
        <taxon>Aspergillus</taxon>
        <taxon>Aspergillus subgen. Circumdati</taxon>
    </lineage>
</organism>
<dbReference type="VEuPathDB" id="FungiDB:An12g00990"/>
<reference evidence="1" key="1">
    <citation type="submission" date="2025-02" db="EMBL/GenBank/DDBJ databases">
        <authorList>
            <consortium name="NCBI Genome Project"/>
        </authorList>
    </citation>
    <scope>NUCLEOTIDE SEQUENCE</scope>
</reference>
<name>A0AAJ8DZT7_ASPNG</name>
<dbReference type="KEGG" id="ang:An12g00990"/>
<proteinExistence type="predicted"/>
<dbReference type="GeneID" id="84592460"/>
<dbReference type="AlphaFoldDB" id="A0AAJ8DZT7"/>
<reference evidence="1" key="2">
    <citation type="submission" date="2025-08" db="UniProtKB">
        <authorList>
            <consortium name="RefSeq"/>
        </authorList>
    </citation>
    <scope>IDENTIFICATION</scope>
</reference>
<dbReference type="RefSeq" id="XP_059601777.1">
    <property type="nucleotide sequence ID" value="XM_059750662.1"/>
</dbReference>
<sequence>MRYDWELTKGLAIITDGQLGNQHMQDIKAVVECKGSERKIQCIYTSTKAARHVKIIQALFGPGTELGQ</sequence>
<protein>
    <submittedName>
        <fullName evidence="1">Uncharacterized protein</fullName>
    </submittedName>
</protein>
<evidence type="ECO:0000313" key="1">
    <source>
        <dbReference type="RefSeq" id="XP_059601777.1"/>
    </source>
</evidence>